<accession>A0A0W1JGI8</accession>
<reference evidence="9 10" key="1">
    <citation type="submission" date="2015-12" db="EMBL/GenBank/DDBJ databases">
        <title>Draft Genome Sequence of Desulfitobacterium hafniense Strain DH, a Sulfate-reducing Bacterium Isolated from Paddy Soils.</title>
        <authorList>
            <person name="Bao P."/>
            <person name="Zhang X."/>
            <person name="Li G."/>
        </authorList>
    </citation>
    <scope>NUCLEOTIDE SEQUENCE [LARGE SCALE GENOMIC DNA]</scope>
    <source>
        <strain evidence="9 10">DH</strain>
    </source>
</reference>
<keyword evidence="3" id="KW-0645">Protease</keyword>
<dbReference type="GO" id="GO:0016020">
    <property type="term" value="C:membrane"/>
    <property type="evidence" value="ECO:0007669"/>
    <property type="project" value="InterPro"/>
</dbReference>
<dbReference type="AlphaFoldDB" id="A0A0W1JGI8"/>
<dbReference type="EMBL" id="LOCK01000034">
    <property type="protein sequence ID" value="KTE90749.1"/>
    <property type="molecule type" value="Genomic_DNA"/>
</dbReference>
<protein>
    <submittedName>
        <fullName evidence="9">Accessory protein regulator protein B</fullName>
    </submittedName>
</protein>
<evidence type="ECO:0000256" key="4">
    <source>
        <dbReference type="ARBA" id="ARBA00022692"/>
    </source>
</evidence>
<evidence type="ECO:0000256" key="2">
    <source>
        <dbReference type="ARBA" id="ARBA00022654"/>
    </source>
</evidence>
<evidence type="ECO:0000256" key="1">
    <source>
        <dbReference type="ARBA" id="ARBA00022475"/>
    </source>
</evidence>
<keyword evidence="5" id="KW-0378">Hydrolase</keyword>
<evidence type="ECO:0000256" key="8">
    <source>
        <dbReference type="SAM" id="Phobius"/>
    </source>
</evidence>
<keyword evidence="7 8" id="KW-0472">Membrane</keyword>
<evidence type="ECO:0000313" key="10">
    <source>
        <dbReference type="Proteomes" id="UP000054623"/>
    </source>
</evidence>
<feature type="transmembrane region" description="Helical" evidence="8">
    <location>
        <begin position="113"/>
        <end position="135"/>
    </location>
</feature>
<evidence type="ECO:0000313" key="9">
    <source>
        <dbReference type="EMBL" id="KTE90749.1"/>
    </source>
</evidence>
<comment type="caution">
    <text evidence="9">The sequence shown here is derived from an EMBL/GenBank/DDBJ whole genome shotgun (WGS) entry which is preliminary data.</text>
</comment>
<evidence type="ECO:0000256" key="7">
    <source>
        <dbReference type="ARBA" id="ARBA00023136"/>
    </source>
</evidence>
<evidence type="ECO:0000256" key="3">
    <source>
        <dbReference type="ARBA" id="ARBA00022670"/>
    </source>
</evidence>
<keyword evidence="4 8" id="KW-0812">Transmembrane</keyword>
<name>A0A0W1JGI8_DESHA</name>
<dbReference type="SMART" id="SM00793">
    <property type="entry name" value="AgrB"/>
    <property type="match status" value="1"/>
</dbReference>
<dbReference type="GO" id="GO:0008233">
    <property type="term" value="F:peptidase activity"/>
    <property type="evidence" value="ECO:0007669"/>
    <property type="project" value="UniProtKB-KW"/>
</dbReference>
<keyword evidence="1" id="KW-1003">Cell membrane</keyword>
<evidence type="ECO:0000256" key="5">
    <source>
        <dbReference type="ARBA" id="ARBA00022801"/>
    </source>
</evidence>
<proteinExistence type="predicted"/>
<dbReference type="InterPro" id="IPR006741">
    <property type="entry name" value="AgrB"/>
</dbReference>
<feature type="transmembrane region" description="Helical" evidence="8">
    <location>
        <begin position="47"/>
        <end position="76"/>
    </location>
</feature>
<feature type="transmembrane region" description="Helical" evidence="8">
    <location>
        <begin position="156"/>
        <end position="175"/>
    </location>
</feature>
<sequence length="215" mass="24239">MKRCSMGIPDLSCSIANYFGKELELDEDKTDILRYGFEVIIGEGLKVISIFVMASLLGLTPYVLVVFLTVGAYRLFSGGYHSETYSRCFIFSMFLFLGMGKITQLLLPYFKLSVAQIITLICVVFVWSLWIAIKWAPAETPNKPLAEGEKNRQKKFSVIWVLLWFLVTSFLALAFPLEKTGIIVLGTLLAHTLQSFSVTPLGFRAMRSLDTPRIK</sequence>
<gene>
    <name evidence="9" type="ORF">AT727_23790</name>
</gene>
<keyword evidence="2" id="KW-0673">Quorum sensing</keyword>
<feature type="transmembrane region" description="Helical" evidence="8">
    <location>
        <begin position="181"/>
        <end position="203"/>
    </location>
</feature>
<organism evidence="9 10">
    <name type="scientific">Desulfitobacterium hafniense</name>
    <name type="common">Desulfitobacterium frappieri</name>
    <dbReference type="NCBI Taxonomy" id="49338"/>
    <lineage>
        <taxon>Bacteria</taxon>
        <taxon>Bacillati</taxon>
        <taxon>Bacillota</taxon>
        <taxon>Clostridia</taxon>
        <taxon>Eubacteriales</taxon>
        <taxon>Desulfitobacteriaceae</taxon>
        <taxon>Desulfitobacterium</taxon>
    </lineage>
</organism>
<evidence type="ECO:0000256" key="6">
    <source>
        <dbReference type="ARBA" id="ARBA00022989"/>
    </source>
</evidence>
<dbReference type="GO" id="GO:0009372">
    <property type="term" value="P:quorum sensing"/>
    <property type="evidence" value="ECO:0007669"/>
    <property type="project" value="UniProtKB-KW"/>
</dbReference>
<feature type="transmembrane region" description="Helical" evidence="8">
    <location>
        <begin position="88"/>
        <end position="107"/>
    </location>
</feature>
<dbReference type="Proteomes" id="UP000054623">
    <property type="component" value="Unassembled WGS sequence"/>
</dbReference>
<dbReference type="OrthoDB" id="2854767at2"/>
<keyword evidence="6 8" id="KW-1133">Transmembrane helix</keyword>
<dbReference type="Pfam" id="PF04647">
    <property type="entry name" value="AgrB"/>
    <property type="match status" value="1"/>
</dbReference>
<dbReference type="GO" id="GO:0006508">
    <property type="term" value="P:proteolysis"/>
    <property type="evidence" value="ECO:0007669"/>
    <property type="project" value="UniProtKB-KW"/>
</dbReference>